<organism evidence="1 2">
    <name type="scientific">Leuconostoc pseudomesenteroides</name>
    <dbReference type="NCBI Taxonomy" id="33968"/>
    <lineage>
        <taxon>Bacteria</taxon>
        <taxon>Bacillati</taxon>
        <taxon>Bacillota</taxon>
        <taxon>Bacilli</taxon>
        <taxon>Lactobacillales</taxon>
        <taxon>Lactobacillaceae</taxon>
        <taxon>Leuconostoc</taxon>
    </lineage>
</organism>
<gene>
    <name evidence="1" type="ORF">P1N92_05950</name>
</gene>
<dbReference type="EMBL" id="JARGDN010000004">
    <property type="protein sequence ID" value="MDG9733659.1"/>
    <property type="molecule type" value="Genomic_DNA"/>
</dbReference>
<evidence type="ECO:0000313" key="2">
    <source>
        <dbReference type="Proteomes" id="UP001529201"/>
    </source>
</evidence>
<dbReference type="NCBIfam" id="TIGR04141">
    <property type="entry name" value="TIGR04141 family sporadically distributed protein"/>
    <property type="match status" value="1"/>
</dbReference>
<dbReference type="RefSeq" id="WP_168441541.1">
    <property type="nucleotide sequence ID" value="NZ_CP065993.1"/>
</dbReference>
<protein>
    <submittedName>
        <fullName evidence="1">TIGR04141 family sporadically distributed protein</fullName>
    </submittedName>
</protein>
<dbReference type="GeneID" id="64344736"/>
<comment type="caution">
    <text evidence="1">The sequence shown here is derived from an EMBL/GenBank/DDBJ whole genome shotgun (WGS) entry which is preliminary data.</text>
</comment>
<accession>A0ABT6HC43</accession>
<proteinExistence type="predicted"/>
<name>A0ABT6HC43_LEUPS</name>
<reference evidence="1 2" key="1">
    <citation type="submission" date="2023-02" db="EMBL/GenBank/DDBJ databases">
        <title>Antimicrobial susceptibility testing and tentative epidemiological cut-off values for Lactobacillaceae family species intended for ingestion.</title>
        <authorList>
            <person name="Noehr-Meldgaard K."/>
            <person name="Struve C."/>
            <person name="Ingmer H."/>
            <person name="Koza A."/>
            <person name="Al-Nakeeb K."/>
            <person name="Agersoe Y."/>
        </authorList>
    </citation>
    <scope>NUCLEOTIDE SEQUENCE [LARGE SCALE GENOMIC DNA]</scope>
    <source>
        <strain evidence="1 2">DSM 20193</strain>
    </source>
</reference>
<dbReference type="Proteomes" id="UP001529201">
    <property type="component" value="Unassembled WGS sequence"/>
</dbReference>
<dbReference type="InterPro" id="IPR026487">
    <property type="entry name" value="CHP04141"/>
</dbReference>
<sequence length="532" mass="60013">MPSSSKKIKYTFTIRIHKDVTKYTDIIKPDILSSPEWAQYTKTNIDSKYGTGKIFLSPAQPNTPEWKGLLATLSKNVAQASDNVYSKALIIFRLKNSHTHRFASISIGYGDSIIDRKTVVNDFGKVVAAKTIKDDKMRAVDTTEISDVILQSSRQIVGAKINGTRSILGSRSEFPRSIRGTIKNGSTEIELVGNNDSLKVTRFMSLDEIAGDLDFYVEAYENKNLPQAEWSTRFSEVKDATLKNTLFLEFANSVLEGNDFAIAWPYLTEDADYKITGIQKNDEIIQGDLATAYKDAIGKKAYTSKQLVDKFHRDSLINVNVNQVLMSVKIVKSLIGDLVFQNERYLLFNGTWFLVSSNFFKDIKDEFDNVVISCLPFIPTKNGESEENYNGMLNISLNRNNFPCREIHPDLFRDPTFAPSGVEPADLVTENLEFIYIKKGTSSANLSHLFLQGQVAASLISANIDMRKFVAKKGFGSHWLNDTTRKNDIKIVFGIIKKNHDLPFFSMISFVEVIRNIKNMDFQVQLAWIDGQ</sequence>
<dbReference type="Pfam" id="PF19614">
    <property type="entry name" value="DUF6119"/>
    <property type="match status" value="1"/>
</dbReference>
<keyword evidence="2" id="KW-1185">Reference proteome</keyword>
<evidence type="ECO:0000313" key="1">
    <source>
        <dbReference type="EMBL" id="MDG9733659.1"/>
    </source>
</evidence>